<evidence type="ECO:0000313" key="2">
    <source>
        <dbReference type="Proteomes" id="UP001219525"/>
    </source>
</evidence>
<keyword evidence="2" id="KW-1185">Reference proteome</keyword>
<reference evidence="1" key="1">
    <citation type="submission" date="2023-03" db="EMBL/GenBank/DDBJ databases">
        <title>Massive genome expansion in bonnet fungi (Mycena s.s.) driven by repeated elements and novel gene families across ecological guilds.</title>
        <authorList>
            <consortium name="Lawrence Berkeley National Laboratory"/>
            <person name="Harder C.B."/>
            <person name="Miyauchi S."/>
            <person name="Viragh M."/>
            <person name="Kuo A."/>
            <person name="Thoen E."/>
            <person name="Andreopoulos B."/>
            <person name="Lu D."/>
            <person name="Skrede I."/>
            <person name="Drula E."/>
            <person name="Henrissat B."/>
            <person name="Morin E."/>
            <person name="Kohler A."/>
            <person name="Barry K."/>
            <person name="LaButti K."/>
            <person name="Morin E."/>
            <person name="Salamov A."/>
            <person name="Lipzen A."/>
            <person name="Mereny Z."/>
            <person name="Hegedus B."/>
            <person name="Baldrian P."/>
            <person name="Stursova M."/>
            <person name="Weitz H."/>
            <person name="Taylor A."/>
            <person name="Grigoriev I.V."/>
            <person name="Nagy L.G."/>
            <person name="Martin F."/>
            <person name="Kauserud H."/>
        </authorList>
    </citation>
    <scope>NUCLEOTIDE SEQUENCE</scope>
    <source>
        <strain evidence="1">9144</strain>
    </source>
</reference>
<protein>
    <submittedName>
        <fullName evidence="1">Uncharacterized protein</fullName>
    </submittedName>
</protein>
<comment type="caution">
    <text evidence="1">The sequence shown here is derived from an EMBL/GenBank/DDBJ whole genome shotgun (WGS) entry which is preliminary data.</text>
</comment>
<accession>A0AAD6Y4B0</accession>
<dbReference type="EMBL" id="JARJCW010000106">
    <property type="protein sequence ID" value="KAJ7193586.1"/>
    <property type="molecule type" value="Genomic_DNA"/>
</dbReference>
<name>A0AAD6Y4B0_9AGAR</name>
<proteinExistence type="predicted"/>
<sequence>MKSVPTIADAEEASITDQILLPVFPPRAGAKYLRDYCVSSSFYHPETSTRGASGSFLDKCGSGAVVLRAIDTKPAGFFHKAVRNLFLFPINWSFFCDRPKDPWSDEELARVLRACSGVVNLVLFAESSSPVTLPMAAAVLAEMRPQRITLIAGTTLDLTHPVFNNTVLLLGEGFTREAAELHDQRLVVHENQQDFFEGGEDIWARVDEFMARRQRAEIPDSCFHLLTAPEL</sequence>
<evidence type="ECO:0000313" key="1">
    <source>
        <dbReference type="EMBL" id="KAJ7193586.1"/>
    </source>
</evidence>
<dbReference type="Proteomes" id="UP001219525">
    <property type="component" value="Unassembled WGS sequence"/>
</dbReference>
<dbReference type="AlphaFoldDB" id="A0AAD6Y4B0"/>
<gene>
    <name evidence="1" type="ORF">GGX14DRAFT_405327</name>
</gene>
<organism evidence="1 2">
    <name type="scientific">Mycena pura</name>
    <dbReference type="NCBI Taxonomy" id="153505"/>
    <lineage>
        <taxon>Eukaryota</taxon>
        <taxon>Fungi</taxon>
        <taxon>Dikarya</taxon>
        <taxon>Basidiomycota</taxon>
        <taxon>Agaricomycotina</taxon>
        <taxon>Agaricomycetes</taxon>
        <taxon>Agaricomycetidae</taxon>
        <taxon>Agaricales</taxon>
        <taxon>Marasmiineae</taxon>
        <taxon>Mycenaceae</taxon>
        <taxon>Mycena</taxon>
    </lineage>
</organism>